<proteinExistence type="predicted"/>
<dbReference type="KEGG" id="src:M271_08215"/>
<sequence length="412" mass="43408">MMLITADRVLTDSDTYLEDGAVLTDGETIIAVGLREEVVRQAPPDAEHISFSGTVMPGLIDAHVHLIFDGSPDPVAVLQATDEELLGLMRQRAERLLRTGVTTARDLGDRNGLAFRVAREIEAGSVSGPRILAAGAPATPPGGHCYFLGGEVAGETEIRDLVRRNAAAGAAVIKVMTSGGGLTKDGPRSWQSQFSREELHALVDEAHSAGLPVAAHAHGAEAITEAVAAGVDTLEHCTWMTETGFDLRHDVLQRIVDRNIAVSVTVSPHWRMLPKVFGEERAGLMFDQVRQMAEAGANVIIGTDAGVQRTGFDGLPGALTFYAHLGIPNSVVLAMATRRAAEALGLGGVTGRVAPGFRADLLLVDGDPLRDLEALQRVRSVISVGNAEFPRAPAGWSSSSGRSVSRTASSAA</sequence>
<dbReference type="PANTHER" id="PTHR43135:SF3">
    <property type="entry name" value="ALPHA-D-RIBOSE 1-METHYLPHOSPHONATE 5-TRIPHOSPHATE DIPHOSPHATASE"/>
    <property type="match status" value="1"/>
</dbReference>
<name>A0A0A0NAY2_STRRN</name>
<dbReference type="AlphaFoldDB" id="A0A0A0NAY2"/>
<dbReference type="HOGENOM" id="CLU_023620_2_2_11"/>
<dbReference type="Pfam" id="PF01979">
    <property type="entry name" value="Amidohydro_1"/>
    <property type="match status" value="1"/>
</dbReference>
<dbReference type="EMBL" id="QYCY01000002">
    <property type="protein sequence ID" value="RLV74603.1"/>
    <property type="molecule type" value="Genomic_DNA"/>
</dbReference>
<dbReference type="SUPFAM" id="SSF51556">
    <property type="entry name" value="Metallo-dependent hydrolases"/>
    <property type="match status" value="1"/>
</dbReference>
<dbReference type="CDD" id="cd01299">
    <property type="entry name" value="Met_dep_hydrolase_A"/>
    <property type="match status" value="1"/>
</dbReference>
<gene>
    <name evidence="3" type="ORF">D3C57_135295</name>
</gene>
<dbReference type="InterPro" id="IPR051781">
    <property type="entry name" value="Metallo-dep_Hydrolase"/>
</dbReference>
<dbReference type="InterPro" id="IPR032466">
    <property type="entry name" value="Metal_Hydrolase"/>
</dbReference>
<organism evidence="3 4">
    <name type="scientific">Streptomyces rapamycinicus (strain ATCC 29253 / DSM 41530 / NRRL 5491 / AYB-994)</name>
    <name type="common">Streptomyces hygroscopicus (strain ATCC 29253)</name>
    <dbReference type="NCBI Taxonomy" id="1343740"/>
    <lineage>
        <taxon>Bacteria</taxon>
        <taxon>Bacillati</taxon>
        <taxon>Actinomycetota</taxon>
        <taxon>Actinomycetes</taxon>
        <taxon>Kitasatosporales</taxon>
        <taxon>Streptomycetaceae</taxon>
        <taxon>Streptomyces</taxon>
        <taxon>Streptomyces violaceusniger group</taxon>
    </lineage>
</organism>
<evidence type="ECO:0000256" key="1">
    <source>
        <dbReference type="SAM" id="MobiDB-lite"/>
    </source>
</evidence>
<accession>A0A0A0NAY2</accession>
<dbReference type="SUPFAM" id="SSF51338">
    <property type="entry name" value="Composite domain of metallo-dependent hydrolases"/>
    <property type="match status" value="1"/>
</dbReference>
<dbReference type="Gene3D" id="3.20.20.140">
    <property type="entry name" value="Metal-dependent hydrolases"/>
    <property type="match status" value="1"/>
</dbReference>
<dbReference type="GO" id="GO:0016810">
    <property type="term" value="F:hydrolase activity, acting on carbon-nitrogen (but not peptide) bonds"/>
    <property type="evidence" value="ECO:0007669"/>
    <property type="project" value="InterPro"/>
</dbReference>
<comment type="caution">
    <text evidence="3">The sequence shown here is derived from an EMBL/GenBank/DDBJ whole genome shotgun (WGS) entry which is preliminary data.</text>
</comment>
<dbReference type="InterPro" id="IPR057744">
    <property type="entry name" value="OTAase-like"/>
</dbReference>
<dbReference type="InterPro" id="IPR006680">
    <property type="entry name" value="Amidohydro-rel"/>
</dbReference>
<dbReference type="RefSeq" id="WP_020866665.1">
    <property type="nucleotide sequence ID" value="NC_022785.1"/>
</dbReference>
<reference evidence="3 4" key="1">
    <citation type="journal article" date="2018" name="J. Biol. Chem.">
        <title>Discovery of the actinoplanic acid pathway in Streptomyces rapamycinicus reveals a genetically conserved synergism with rapamycin.</title>
        <authorList>
            <person name="Mrak P."/>
            <person name="Krastel P."/>
            <person name="Pivk Lukancic P."/>
            <person name="Tao J."/>
            <person name="Pistorius D."/>
            <person name="Moore C.M."/>
        </authorList>
    </citation>
    <scope>NUCLEOTIDE SEQUENCE [LARGE SCALE GENOMIC DNA]</scope>
    <source>
        <strain evidence="3 4">NRRL 5491</strain>
    </source>
</reference>
<dbReference type="InterPro" id="IPR011059">
    <property type="entry name" value="Metal-dep_hydrolase_composite"/>
</dbReference>
<protein>
    <recommendedName>
        <fullName evidence="2">Amidohydrolase-related domain-containing protein</fullName>
    </recommendedName>
</protein>
<dbReference type="eggNOG" id="COG1228">
    <property type="taxonomic scope" value="Bacteria"/>
</dbReference>
<evidence type="ECO:0000313" key="4">
    <source>
        <dbReference type="Proteomes" id="UP000281594"/>
    </source>
</evidence>
<evidence type="ECO:0000259" key="2">
    <source>
        <dbReference type="Pfam" id="PF01979"/>
    </source>
</evidence>
<feature type="region of interest" description="Disordered" evidence="1">
    <location>
        <begin position="392"/>
        <end position="412"/>
    </location>
</feature>
<dbReference type="STRING" id="1343740.M271_08215"/>
<feature type="domain" description="Amidohydrolase-related" evidence="2">
    <location>
        <begin position="54"/>
        <end position="384"/>
    </location>
</feature>
<dbReference type="Proteomes" id="UP000281594">
    <property type="component" value="Unassembled WGS sequence"/>
</dbReference>
<dbReference type="PANTHER" id="PTHR43135">
    <property type="entry name" value="ALPHA-D-RIBOSE 1-METHYLPHOSPHONATE 5-TRIPHOSPHATE DIPHOSPHATASE"/>
    <property type="match status" value="1"/>
</dbReference>
<evidence type="ECO:0000313" key="3">
    <source>
        <dbReference type="EMBL" id="RLV74603.1"/>
    </source>
</evidence>
<dbReference type="Gene3D" id="2.30.40.10">
    <property type="entry name" value="Urease, subunit C, domain 1"/>
    <property type="match status" value="1"/>
</dbReference>